<feature type="domain" description="SP-RING-type" evidence="10">
    <location>
        <begin position="220"/>
        <end position="301"/>
    </location>
</feature>
<keyword evidence="13" id="KW-1185">Reference proteome</keyword>
<dbReference type="Gene3D" id="2.60.120.780">
    <property type="entry name" value="PINIT domain"/>
    <property type="match status" value="1"/>
</dbReference>
<dbReference type="GO" id="GO:0061665">
    <property type="term" value="F:SUMO ligase activity"/>
    <property type="evidence" value="ECO:0007669"/>
    <property type="project" value="TreeGrafter"/>
</dbReference>
<evidence type="ECO:0000256" key="5">
    <source>
        <dbReference type="ARBA" id="ARBA00022771"/>
    </source>
</evidence>
<dbReference type="PANTHER" id="PTHR10782:SF94">
    <property type="entry name" value="SUPPRESSOR OF VARIEGATION 2-10, ISOFORM I"/>
    <property type="match status" value="1"/>
</dbReference>
<dbReference type="Gene3D" id="3.30.40.10">
    <property type="entry name" value="Zinc/RING finger domain, C3HC4 (zinc finger)"/>
    <property type="match status" value="1"/>
</dbReference>
<protein>
    <submittedName>
        <fullName evidence="12">Uncharacterized protein</fullName>
    </submittedName>
</protein>
<evidence type="ECO:0000256" key="7">
    <source>
        <dbReference type="ARBA" id="ARBA00022833"/>
    </source>
</evidence>
<dbReference type="InterPro" id="IPR038654">
    <property type="entry name" value="PINIT_sf"/>
</dbReference>
<dbReference type="Pfam" id="PF14324">
    <property type="entry name" value="PINIT"/>
    <property type="match status" value="1"/>
</dbReference>
<dbReference type="OrthoDB" id="10263264at2759"/>
<dbReference type="OMA" id="HNDGLPD"/>
<dbReference type="Pfam" id="PF02891">
    <property type="entry name" value="zf-MIZ"/>
    <property type="match status" value="1"/>
</dbReference>
<comment type="similarity">
    <text evidence="2">Belongs to the PIAS family.</text>
</comment>
<dbReference type="AlphaFoldDB" id="A0A9J6FKI9"/>
<dbReference type="InterPro" id="IPR013083">
    <property type="entry name" value="Znf_RING/FYVE/PHD"/>
</dbReference>
<organism evidence="12 13">
    <name type="scientific">Haemaphysalis longicornis</name>
    <name type="common">Bush tick</name>
    <dbReference type="NCBI Taxonomy" id="44386"/>
    <lineage>
        <taxon>Eukaryota</taxon>
        <taxon>Metazoa</taxon>
        <taxon>Ecdysozoa</taxon>
        <taxon>Arthropoda</taxon>
        <taxon>Chelicerata</taxon>
        <taxon>Arachnida</taxon>
        <taxon>Acari</taxon>
        <taxon>Parasitiformes</taxon>
        <taxon>Ixodida</taxon>
        <taxon>Ixodoidea</taxon>
        <taxon>Ixodidae</taxon>
        <taxon>Haemaphysalinae</taxon>
        <taxon>Haemaphysalis</taxon>
    </lineage>
</organism>
<dbReference type="PROSITE" id="PS51044">
    <property type="entry name" value="ZF_SP_RING"/>
    <property type="match status" value="1"/>
</dbReference>
<proteinExistence type="inferred from homology"/>
<dbReference type="InterPro" id="IPR004181">
    <property type="entry name" value="Znf_MIZ"/>
</dbReference>
<dbReference type="VEuPathDB" id="VectorBase:HLOH_045718"/>
<evidence type="ECO:0000256" key="1">
    <source>
        <dbReference type="ARBA" id="ARBA00004718"/>
    </source>
</evidence>
<evidence type="ECO:0000259" key="10">
    <source>
        <dbReference type="PROSITE" id="PS51044"/>
    </source>
</evidence>
<evidence type="ECO:0000256" key="6">
    <source>
        <dbReference type="ARBA" id="ARBA00022786"/>
    </source>
</evidence>
<keyword evidence="3" id="KW-0808">Transferase</keyword>
<feature type="domain" description="PINIT" evidence="11">
    <location>
        <begin position="7"/>
        <end position="188"/>
    </location>
</feature>
<keyword evidence="4" id="KW-0479">Metal-binding</keyword>
<dbReference type="GO" id="GO:0006357">
    <property type="term" value="P:regulation of transcription by RNA polymerase II"/>
    <property type="evidence" value="ECO:0007669"/>
    <property type="project" value="TreeGrafter"/>
</dbReference>
<evidence type="ECO:0000313" key="12">
    <source>
        <dbReference type="EMBL" id="KAH9362516.1"/>
    </source>
</evidence>
<keyword evidence="6" id="KW-0833">Ubl conjugation pathway</keyword>
<keyword evidence="5 8" id="KW-0863">Zinc-finger</keyword>
<gene>
    <name evidence="12" type="ORF">HPB48_015570</name>
</gene>
<evidence type="ECO:0000259" key="11">
    <source>
        <dbReference type="PROSITE" id="PS51466"/>
    </source>
</evidence>
<dbReference type="GO" id="GO:0008270">
    <property type="term" value="F:zinc ion binding"/>
    <property type="evidence" value="ECO:0007669"/>
    <property type="project" value="UniProtKB-KW"/>
</dbReference>
<sequence>MEQRGAKPLSEQPSVDHLLVWYPEHPKVRFKPLPFYEPLCELHEQATLIPKDNVGGPQENNFVFSFAPRHVREIVSSKGISTGSQTEYAVQVQLRFCSLERPTFISKNDVDDAYPPELCVKVNDQLCPLPDPIPAKTPGKKPKRPGQPLSIGSLCHLSCMTPNRISVTWTHSKLGRIYVLALYLVRKLSPATLLERLKAKEVNSPVYTRAEIKLMFREDSDGEISTTAMRWSLMCPLSKMRMATPCRAMTCSHLQCFDLLFFLQMNERKPTWICPVCAKPAPFSMLLIDGLFKEVAEKAPRDCCEVQFHEDGSWSPLMAIETHGNRPSSLIASTSSCAAPLASSPGKQSGQPSKRPRLVVIDLTECSSDEEAGGGHPDANPAAGPDGMQRRLRGRRQGP</sequence>
<name>A0A9J6FKI9_HAELO</name>
<dbReference type="GO" id="GO:0003712">
    <property type="term" value="F:transcription coregulator activity"/>
    <property type="evidence" value="ECO:0007669"/>
    <property type="project" value="TreeGrafter"/>
</dbReference>
<evidence type="ECO:0000256" key="2">
    <source>
        <dbReference type="ARBA" id="ARBA00005383"/>
    </source>
</evidence>
<evidence type="ECO:0000313" key="13">
    <source>
        <dbReference type="Proteomes" id="UP000821853"/>
    </source>
</evidence>
<dbReference type="FunFam" id="2.60.120.780:FF:000001">
    <property type="entry name" value="E3 SUMO-protein ligase PIAS2 isoform X1"/>
    <property type="match status" value="1"/>
</dbReference>
<accession>A0A9J6FKI9</accession>
<dbReference type="PROSITE" id="PS51466">
    <property type="entry name" value="PINIT"/>
    <property type="match status" value="1"/>
</dbReference>
<dbReference type="GO" id="GO:0000785">
    <property type="term" value="C:chromatin"/>
    <property type="evidence" value="ECO:0007669"/>
    <property type="project" value="TreeGrafter"/>
</dbReference>
<comment type="caution">
    <text evidence="12">The sequence shown here is derived from an EMBL/GenBank/DDBJ whole genome shotgun (WGS) entry which is preliminary data.</text>
</comment>
<comment type="pathway">
    <text evidence="1">Protein modification; protein sumoylation.</text>
</comment>
<dbReference type="Proteomes" id="UP000821853">
    <property type="component" value="Chromosome 1"/>
</dbReference>
<feature type="compositionally biased region" description="Basic residues" evidence="9">
    <location>
        <begin position="390"/>
        <end position="399"/>
    </location>
</feature>
<keyword evidence="7" id="KW-0862">Zinc</keyword>
<dbReference type="EMBL" id="JABSTR010000001">
    <property type="protein sequence ID" value="KAH9362516.1"/>
    <property type="molecule type" value="Genomic_DNA"/>
</dbReference>
<evidence type="ECO:0000256" key="3">
    <source>
        <dbReference type="ARBA" id="ARBA00022679"/>
    </source>
</evidence>
<dbReference type="GO" id="GO:0016925">
    <property type="term" value="P:protein sumoylation"/>
    <property type="evidence" value="ECO:0007669"/>
    <property type="project" value="TreeGrafter"/>
</dbReference>
<dbReference type="PANTHER" id="PTHR10782">
    <property type="entry name" value="ZINC FINGER MIZ DOMAIN-CONTAINING PROTEIN"/>
    <property type="match status" value="1"/>
</dbReference>
<evidence type="ECO:0000256" key="8">
    <source>
        <dbReference type="PROSITE-ProRule" id="PRU00452"/>
    </source>
</evidence>
<feature type="region of interest" description="Disordered" evidence="9">
    <location>
        <begin position="339"/>
        <end position="399"/>
    </location>
</feature>
<dbReference type="InterPro" id="IPR023321">
    <property type="entry name" value="PINIT"/>
</dbReference>
<evidence type="ECO:0000256" key="9">
    <source>
        <dbReference type="SAM" id="MobiDB-lite"/>
    </source>
</evidence>
<evidence type="ECO:0000256" key="4">
    <source>
        <dbReference type="ARBA" id="ARBA00022723"/>
    </source>
</evidence>
<reference evidence="12 13" key="1">
    <citation type="journal article" date="2020" name="Cell">
        <title>Large-Scale Comparative Analyses of Tick Genomes Elucidate Their Genetic Diversity and Vector Capacities.</title>
        <authorList>
            <consortium name="Tick Genome and Microbiome Consortium (TIGMIC)"/>
            <person name="Jia N."/>
            <person name="Wang J."/>
            <person name="Shi W."/>
            <person name="Du L."/>
            <person name="Sun Y."/>
            <person name="Zhan W."/>
            <person name="Jiang J.F."/>
            <person name="Wang Q."/>
            <person name="Zhang B."/>
            <person name="Ji P."/>
            <person name="Bell-Sakyi L."/>
            <person name="Cui X.M."/>
            <person name="Yuan T.T."/>
            <person name="Jiang B.G."/>
            <person name="Yang W.F."/>
            <person name="Lam T.T."/>
            <person name="Chang Q.C."/>
            <person name="Ding S.J."/>
            <person name="Wang X.J."/>
            <person name="Zhu J.G."/>
            <person name="Ruan X.D."/>
            <person name="Zhao L."/>
            <person name="Wei J.T."/>
            <person name="Ye R.Z."/>
            <person name="Que T.C."/>
            <person name="Du C.H."/>
            <person name="Zhou Y.H."/>
            <person name="Cheng J.X."/>
            <person name="Dai P.F."/>
            <person name="Guo W.B."/>
            <person name="Han X.H."/>
            <person name="Huang E.J."/>
            <person name="Li L.F."/>
            <person name="Wei W."/>
            <person name="Gao Y.C."/>
            <person name="Liu J.Z."/>
            <person name="Shao H.Z."/>
            <person name="Wang X."/>
            <person name="Wang C.C."/>
            <person name="Yang T.C."/>
            <person name="Huo Q.B."/>
            <person name="Li W."/>
            <person name="Chen H.Y."/>
            <person name="Chen S.E."/>
            <person name="Zhou L.G."/>
            <person name="Ni X.B."/>
            <person name="Tian J.H."/>
            <person name="Sheng Y."/>
            <person name="Liu T."/>
            <person name="Pan Y.S."/>
            <person name="Xia L.Y."/>
            <person name="Li J."/>
            <person name="Zhao F."/>
            <person name="Cao W.C."/>
        </authorList>
    </citation>
    <scope>NUCLEOTIDE SEQUENCE [LARGE SCALE GENOMIC DNA]</scope>
    <source>
        <strain evidence="12">HaeL-2018</strain>
    </source>
</reference>